<evidence type="ECO:0000259" key="7">
    <source>
        <dbReference type="Pfam" id="PF01915"/>
    </source>
</evidence>
<evidence type="ECO:0000313" key="9">
    <source>
        <dbReference type="Proteomes" id="UP000474967"/>
    </source>
</evidence>
<proteinExistence type="inferred from homology"/>
<evidence type="ECO:0000256" key="1">
    <source>
        <dbReference type="ARBA" id="ARBA00005336"/>
    </source>
</evidence>
<dbReference type="SUPFAM" id="SSF52279">
    <property type="entry name" value="Beta-D-glucan exohydrolase, C-terminal domain"/>
    <property type="match status" value="1"/>
</dbReference>
<reference evidence="8 9" key="1">
    <citation type="journal article" date="2014" name="J. Microbiol.">
        <title>Diaminobutyricibacter tongyongensis gen. nov., sp. nov. and Homoserinibacter gongjuensis gen. nov., sp. nov. belong to the family Microbacteriaceae.</title>
        <authorList>
            <person name="Kim S.J."/>
            <person name="Ahn J.H."/>
            <person name="Weon H.Y."/>
            <person name="Hamada M."/>
            <person name="Suzuki K."/>
            <person name="Kwon S.W."/>
        </authorList>
    </citation>
    <scope>NUCLEOTIDE SEQUENCE [LARGE SCALE GENOMIC DNA]</scope>
    <source>
        <strain evidence="8 9">NBRC 108724</strain>
    </source>
</reference>
<evidence type="ECO:0000256" key="4">
    <source>
        <dbReference type="RuleBase" id="RU361161"/>
    </source>
</evidence>
<dbReference type="GO" id="GO:0005975">
    <property type="term" value="P:carbohydrate metabolic process"/>
    <property type="evidence" value="ECO:0007669"/>
    <property type="project" value="InterPro"/>
</dbReference>
<evidence type="ECO:0000259" key="6">
    <source>
        <dbReference type="Pfam" id="PF00933"/>
    </source>
</evidence>
<dbReference type="Pfam" id="PF01915">
    <property type="entry name" value="Glyco_hydro_3_C"/>
    <property type="match status" value="1"/>
</dbReference>
<dbReference type="RefSeq" id="WP_163288571.1">
    <property type="nucleotide sequence ID" value="NZ_JAAGWY010000001.1"/>
</dbReference>
<comment type="caution">
    <text evidence="8">The sequence shown here is derived from an EMBL/GenBank/DDBJ whole genome shotgun (WGS) entry which is preliminary data.</text>
</comment>
<dbReference type="InterPro" id="IPR050288">
    <property type="entry name" value="Cellulose_deg_GH3"/>
</dbReference>
<dbReference type="PANTHER" id="PTHR42715">
    <property type="entry name" value="BETA-GLUCOSIDASE"/>
    <property type="match status" value="1"/>
</dbReference>
<evidence type="ECO:0000256" key="5">
    <source>
        <dbReference type="SAM" id="MobiDB-lite"/>
    </source>
</evidence>
<dbReference type="InterPro" id="IPR001764">
    <property type="entry name" value="Glyco_hydro_3_N"/>
</dbReference>
<dbReference type="Pfam" id="PF00933">
    <property type="entry name" value="Glyco_hydro_3"/>
    <property type="match status" value="1"/>
</dbReference>
<comment type="similarity">
    <text evidence="1 4">Belongs to the glycosyl hydrolase 3 family.</text>
</comment>
<dbReference type="SUPFAM" id="SSF51445">
    <property type="entry name" value="(Trans)glycosidases"/>
    <property type="match status" value="1"/>
</dbReference>
<keyword evidence="4" id="KW-0326">Glycosidase</keyword>
<feature type="domain" description="Glycoside hydrolase family 3 N-terminal" evidence="6">
    <location>
        <begin position="64"/>
        <end position="279"/>
    </location>
</feature>
<organism evidence="8 9">
    <name type="scientific">Leifsonia tongyongensis</name>
    <dbReference type="NCBI Taxonomy" id="1268043"/>
    <lineage>
        <taxon>Bacteria</taxon>
        <taxon>Bacillati</taxon>
        <taxon>Actinomycetota</taxon>
        <taxon>Actinomycetes</taxon>
        <taxon>Micrococcales</taxon>
        <taxon>Microbacteriaceae</taxon>
        <taxon>Leifsonia</taxon>
    </lineage>
</organism>
<name>A0A6L9XVS0_9MICO</name>
<feature type="domain" description="Glycoside hydrolase family 3 C-terminal" evidence="7">
    <location>
        <begin position="312"/>
        <end position="525"/>
    </location>
</feature>
<keyword evidence="2 4" id="KW-0378">Hydrolase</keyword>
<protein>
    <submittedName>
        <fullName evidence="8">Glycoside hydrolase family 3 protein</fullName>
    </submittedName>
</protein>
<dbReference type="GO" id="GO:0004553">
    <property type="term" value="F:hydrolase activity, hydrolyzing O-glycosyl compounds"/>
    <property type="evidence" value="ECO:0007669"/>
    <property type="project" value="InterPro"/>
</dbReference>
<keyword evidence="9" id="KW-1185">Reference proteome</keyword>
<evidence type="ECO:0000313" key="8">
    <source>
        <dbReference type="EMBL" id="NEN05345.1"/>
    </source>
</evidence>
<dbReference type="Proteomes" id="UP000474967">
    <property type="component" value="Unassembled WGS sequence"/>
</dbReference>
<dbReference type="AlphaFoldDB" id="A0A6L9XVS0"/>
<dbReference type="Gene3D" id="3.20.20.300">
    <property type="entry name" value="Glycoside hydrolase, family 3, N-terminal domain"/>
    <property type="match status" value="1"/>
</dbReference>
<dbReference type="PROSITE" id="PS00775">
    <property type="entry name" value="GLYCOSYL_HYDROL_F3"/>
    <property type="match status" value="1"/>
</dbReference>
<dbReference type="InterPro" id="IPR019800">
    <property type="entry name" value="Glyco_hydro_3_AS"/>
</dbReference>
<dbReference type="PANTHER" id="PTHR42715:SF10">
    <property type="entry name" value="BETA-GLUCOSIDASE"/>
    <property type="match status" value="1"/>
</dbReference>
<dbReference type="InterPro" id="IPR036962">
    <property type="entry name" value="Glyco_hydro_3_N_sf"/>
</dbReference>
<dbReference type="PRINTS" id="PR00133">
    <property type="entry name" value="GLHYDRLASE3"/>
</dbReference>
<evidence type="ECO:0000256" key="2">
    <source>
        <dbReference type="ARBA" id="ARBA00022801"/>
    </source>
</evidence>
<accession>A0A6L9XVS0</accession>
<feature type="region of interest" description="Disordered" evidence="5">
    <location>
        <begin position="541"/>
        <end position="561"/>
    </location>
</feature>
<sequence>MTSGENVGTPPSTDEKISLLSGESFWQTAKAPGVPHLVLSDGPHGVGSAAVADVLGRDGVPASIAFPTSSTLASSWDRELARRQGAGIAQEARRLGVNVLLGPGINIKRTPLCGRNFEYLSEDPVLSGELGAALISGIESGGVGATVKHFAANNQEFDRMVVNAVVDDRALREIYLKGFEIAIRKGRPTAVMSAYNSVNGTPAVANHFLLTNVLRAEWGFEGIVMSDWGSVDDRLASLRAGLDLEMPGSNGVGFSAVRAALESGEIDESLIDESFTRIVDAALRLAQNKPVDPTQDNGQLRQLARQIAGECIILLRNEGNLLPLDTGSPNVTLAVVGAFAAHPRIQGGGSSGVVTGALTSALDEITDQVGGASVVYAPGYDSDVTNDSLLANARNAAERADVVLLFVGLSELIEAEAYDRKDLDLPESHTRLIHELAAANDNVVVILHKGSVVDMSGWNDKVRAIIDVGLGGEGVGGATADVLFGKVNPSGHLAETVPLRLQDTPAYLNYPGSQNRVVYHESIWVGSATTTNASSTCCIPSGTGSATPSSNSESCISKPRM</sequence>
<gene>
    <name evidence="8" type="ORF">G3T36_05620</name>
</gene>
<keyword evidence="3" id="KW-0119">Carbohydrate metabolism</keyword>
<dbReference type="EMBL" id="JAAGWY010000001">
    <property type="protein sequence ID" value="NEN05345.1"/>
    <property type="molecule type" value="Genomic_DNA"/>
</dbReference>
<dbReference type="Gene3D" id="3.40.50.1700">
    <property type="entry name" value="Glycoside hydrolase family 3 C-terminal domain"/>
    <property type="match status" value="1"/>
</dbReference>
<dbReference type="InterPro" id="IPR036881">
    <property type="entry name" value="Glyco_hydro_3_C_sf"/>
</dbReference>
<dbReference type="InterPro" id="IPR017853">
    <property type="entry name" value="GH"/>
</dbReference>
<evidence type="ECO:0000256" key="3">
    <source>
        <dbReference type="ARBA" id="ARBA00023277"/>
    </source>
</evidence>
<feature type="compositionally biased region" description="Polar residues" evidence="5">
    <location>
        <begin position="542"/>
        <end position="555"/>
    </location>
</feature>
<dbReference type="InterPro" id="IPR002772">
    <property type="entry name" value="Glyco_hydro_3_C"/>
</dbReference>